<dbReference type="eggNOG" id="KOG1674">
    <property type="taxonomic scope" value="Eukaryota"/>
</dbReference>
<reference evidence="2 3" key="1">
    <citation type="submission" date="2009-08" db="EMBL/GenBank/DDBJ databases">
        <title>The Genome Sequence of Spizellomyces punctatus strain DAOM BR117.</title>
        <authorList>
            <consortium name="The Broad Institute Genome Sequencing Platform"/>
            <person name="Russ C."/>
            <person name="Cuomo C."/>
            <person name="Shea T."/>
            <person name="Young S.K."/>
            <person name="Zeng Q."/>
            <person name="Koehrsen M."/>
            <person name="Haas B."/>
            <person name="Borodovsky M."/>
            <person name="Guigo R."/>
            <person name="Alvarado L."/>
            <person name="Berlin A."/>
            <person name="Bochicchio J."/>
            <person name="Borenstein D."/>
            <person name="Chapman S."/>
            <person name="Chen Z."/>
            <person name="Engels R."/>
            <person name="Freedman E."/>
            <person name="Gellesch M."/>
            <person name="Goldberg J."/>
            <person name="Griggs A."/>
            <person name="Gujja S."/>
            <person name="Heiman D."/>
            <person name="Hepburn T."/>
            <person name="Howarth C."/>
            <person name="Jen D."/>
            <person name="Larson L."/>
            <person name="Lewis B."/>
            <person name="Mehta T."/>
            <person name="Park D."/>
            <person name="Pearson M."/>
            <person name="Roberts A."/>
            <person name="Saif S."/>
            <person name="Shenoy N."/>
            <person name="Sisk P."/>
            <person name="Stolte C."/>
            <person name="Sykes S."/>
            <person name="Thomson T."/>
            <person name="Walk T."/>
            <person name="White J."/>
            <person name="Yandava C."/>
            <person name="Burger G."/>
            <person name="Gray M.W."/>
            <person name="Holland P.W.H."/>
            <person name="King N."/>
            <person name="Lang F.B.F."/>
            <person name="Roger A.J."/>
            <person name="Ruiz-Trillo I."/>
            <person name="Lander E."/>
            <person name="Nusbaum C."/>
        </authorList>
    </citation>
    <scope>NUCLEOTIDE SEQUENCE [LARGE SCALE GENOMIC DNA]</scope>
    <source>
        <strain evidence="2 3">DAOM BR117</strain>
    </source>
</reference>
<dbReference type="GO" id="GO:0005634">
    <property type="term" value="C:nucleus"/>
    <property type="evidence" value="ECO:0007669"/>
    <property type="project" value="TreeGrafter"/>
</dbReference>
<name>A0A0L0HR36_SPIPD</name>
<accession>A0A0L0HR36</accession>
<dbReference type="VEuPathDB" id="FungiDB:SPPG_00888"/>
<dbReference type="InterPro" id="IPR013922">
    <property type="entry name" value="Cyclin_PHO80-like"/>
</dbReference>
<dbReference type="STRING" id="645134.A0A0L0HR36"/>
<dbReference type="GO" id="GO:0016538">
    <property type="term" value="F:cyclin-dependent protein serine/threonine kinase regulator activity"/>
    <property type="evidence" value="ECO:0007669"/>
    <property type="project" value="TreeGrafter"/>
</dbReference>
<dbReference type="EMBL" id="KQ257451">
    <property type="protein sequence ID" value="KND03400.1"/>
    <property type="molecule type" value="Genomic_DNA"/>
</dbReference>
<dbReference type="RefSeq" id="XP_016611439.1">
    <property type="nucleotide sequence ID" value="XM_016749217.1"/>
</dbReference>
<dbReference type="Pfam" id="PF08613">
    <property type="entry name" value="Cyclin"/>
    <property type="match status" value="1"/>
</dbReference>
<dbReference type="OrthoDB" id="286814at2759"/>
<evidence type="ECO:0008006" key="4">
    <source>
        <dbReference type="Google" id="ProtNLM"/>
    </source>
</evidence>
<organism evidence="2 3">
    <name type="scientific">Spizellomyces punctatus (strain DAOM BR117)</name>
    <dbReference type="NCBI Taxonomy" id="645134"/>
    <lineage>
        <taxon>Eukaryota</taxon>
        <taxon>Fungi</taxon>
        <taxon>Fungi incertae sedis</taxon>
        <taxon>Chytridiomycota</taxon>
        <taxon>Chytridiomycota incertae sedis</taxon>
        <taxon>Chytridiomycetes</taxon>
        <taxon>Spizellomycetales</taxon>
        <taxon>Spizellomycetaceae</taxon>
        <taxon>Spizellomyces</taxon>
    </lineage>
</organism>
<dbReference type="GO" id="GO:0000307">
    <property type="term" value="C:cyclin-dependent protein kinase holoenzyme complex"/>
    <property type="evidence" value="ECO:0007669"/>
    <property type="project" value="TreeGrafter"/>
</dbReference>
<dbReference type="OMA" id="DNQETAH"/>
<gene>
    <name evidence="2" type="ORF">SPPG_00888</name>
</gene>
<dbReference type="GeneID" id="27684589"/>
<dbReference type="CDD" id="cd20557">
    <property type="entry name" value="CYCLIN_ScPCL1-like"/>
    <property type="match status" value="1"/>
</dbReference>
<dbReference type="GO" id="GO:0019901">
    <property type="term" value="F:protein kinase binding"/>
    <property type="evidence" value="ECO:0007669"/>
    <property type="project" value="InterPro"/>
</dbReference>
<feature type="region of interest" description="Disordered" evidence="1">
    <location>
        <begin position="361"/>
        <end position="380"/>
    </location>
</feature>
<dbReference type="Gene3D" id="1.10.472.10">
    <property type="entry name" value="Cyclin-like"/>
    <property type="match status" value="1"/>
</dbReference>
<protein>
    <recommendedName>
        <fullName evidence="4">Cyclin N-terminal domain-containing protein</fullName>
    </recommendedName>
</protein>
<proteinExistence type="predicted"/>
<keyword evidence="3" id="KW-1185">Reference proteome</keyword>
<dbReference type="Proteomes" id="UP000053201">
    <property type="component" value="Unassembled WGS sequence"/>
</dbReference>
<evidence type="ECO:0000256" key="1">
    <source>
        <dbReference type="SAM" id="MobiDB-lite"/>
    </source>
</evidence>
<evidence type="ECO:0000313" key="3">
    <source>
        <dbReference type="Proteomes" id="UP000053201"/>
    </source>
</evidence>
<evidence type="ECO:0000313" key="2">
    <source>
        <dbReference type="EMBL" id="KND03400.1"/>
    </source>
</evidence>
<dbReference type="InParanoid" id="A0A0L0HR36"/>
<sequence length="380" mass="42997">MSTARVLLQPTVIDNVHSIHHHQQFHQHHTQHQPSLEQDVLETTRLAHIAHHHCHQQQQQQQKHQAVLAPPQPGLSIPTLPSEDLYLASKPDFVESLVCTAASLVESIWPPRATAHSVTANASNSPKLAPLSRVIQELLRRSRTSCSTLQLALFYLIRLRNSIISRRTLPADSPLIPPATSPLRCGRRMFLSALILANKYLQDKNYSNKAWAKICGLTASELCKNEATFLEAVEWNLFVANKTWINWSRAVHRRAATVREQWNKERQLMEEREKRSKEVVGRWLESLEGKCSHMDQTSVLGRDIFCRLDHEEKDTLRPSHTNISTTTASTNAPTATFLLTPPQETWTCSPVAVSLKRGLTPDFLPSPGAEEGHLSKRVRR</sequence>
<dbReference type="AlphaFoldDB" id="A0A0L0HR36"/>
<dbReference type="PANTHER" id="PTHR15615">
    <property type="match status" value="1"/>
</dbReference>
<dbReference type="PANTHER" id="PTHR15615:SF36">
    <property type="entry name" value="PHO85 CYCLIN-5"/>
    <property type="match status" value="1"/>
</dbReference>